<protein>
    <submittedName>
        <fullName evidence="2">Uncharacterized protein</fullName>
    </submittedName>
</protein>
<keyword evidence="3" id="KW-1185">Reference proteome</keyword>
<evidence type="ECO:0000256" key="1">
    <source>
        <dbReference type="SAM" id="MobiDB-lite"/>
    </source>
</evidence>
<organism evidence="2 3">
    <name type="scientific">Steinernema carpocapsae</name>
    <name type="common">Entomopathogenic nematode</name>
    <dbReference type="NCBI Taxonomy" id="34508"/>
    <lineage>
        <taxon>Eukaryota</taxon>
        <taxon>Metazoa</taxon>
        <taxon>Ecdysozoa</taxon>
        <taxon>Nematoda</taxon>
        <taxon>Chromadorea</taxon>
        <taxon>Rhabditida</taxon>
        <taxon>Tylenchina</taxon>
        <taxon>Panagrolaimomorpha</taxon>
        <taxon>Strongyloidoidea</taxon>
        <taxon>Steinernematidae</taxon>
        <taxon>Steinernema</taxon>
    </lineage>
</organism>
<feature type="compositionally biased region" description="Polar residues" evidence="1">
    <location>
        <begin position="18"/>
        <end position="29"/>
    </location>
</feature>
<dbReference type="AlphaFoldDB" id="A0A4U5NAJ5"/>
<name>A0A4U5NAJ5_STECR</name>
<reference evidence="2 3" key="2">
    <citation type="journal article" date="2019" name="G3 (Bethesda)">
        <title>Hybrid Assembly of the Genome of the Entomopathogenic Nematode Steinernema carpocapsae Identifies the X-Chromosome.</title>
        <authorList>
            <person name="Serra L."/>
            <person name="Macchietto M."/>
            <person name="Macias-Munoz A."/>
            <person name="McGill C.J."/>
            <person name="Rodriguez I.M."/>
            <person name="Rodriguez B."/>
            <person name="Murad R."/>
            <person name="Mortazavi A."/>
        </authorList>
    </citation>
    <scope>NUCLEOTIDE SEQUENCE [LARGE SCALE GENOMIC DNA]</scope>
    <source>
        <strain evidence="2 3">ALL</strain>
    </source>
</reference>
<reference evidence="2 3" key="1">
    <citation type="journal article" date="2015" name="Genome Biol.">
        <title>Comparative genomics of Steinernema reveals deeply conserved gene regulatory networks.</title>
        <authorList>
            <person name="Dillman A.R."/>
            <person name="Macchietto M."/>
            <person name="Porter C.F."/>
            <person name="Rogers A."/>
            <person name="Williams B."/>
            <person name="Antoshechkin I."/>
            <person name="Lee M.M."/>
            <person name="Goodwin Z."/>
            <person name="Lu X."/>
            <person name="Lewis E.E."/>
            <person name="Goodrich-Blair H."/>
            <person name="Stock S.P."/>
            <person name="Adams B.J."/>
            <person name="Sternberg P.W."/>
            <person name="Mortazavi A."/>
        </authorList>
    </citation>
    <scope>NUCLEOTIDE SEQUENCE [LARGE SCALE GENOMIC DNA]</scope>
    <source>
        <strain evidence="2 3">ALL</strain>
    </source>
</reference>
<comment type="caution">
    <text evidence="2">The sequence shown here is derived from an EMBL/GenBank/DDBJ whole genome shotgun (WGS) entry which is preliminary data.</text>
</comment>
<feature type="compositionally biased region" description="Basic and acidic residues" evidence="1">
    <location>
        <begin position="1"/>
        <end position="10"/>
    </location>
</feature>
<sequence length="112" mass="12723">MVGSTKDRLVPKKPPAAANSNRLPSTTQRHPLVSEMLKIKDNANRLEFLKPPFDDSVQSAFSRCNMEANKVKVLVKMWETLRDQSSLMDRRRPNNTEIGMKVIKKKKSVSGK</sequence>
<evidence type="ECO:0000313" key="2">
    <source>
        <dbReference type="EMBL" id="TKR79949.1"/>
    </source>
</evidence>
<proteinExistence type="predicted"/>
<dbReference type="Proteomes" id="UP000298663">
    <property type="component" value="Unassembled WGS sequence"/>
</dbReference>
<gene>
    <name evidence="2" type="ORF">L596_014095</name>
</gene>
<feature type="region of interest" description="Disordered" evidence="1">
    <location>
        <begin position="1"/>
        <end position="29"/>
    </location>
</feature>
<accession>A0A4U5NAJ5</accession>
<dbReference type="EMBL" id="AZBU02000004">
    <property type="protein sequence ID" value="TKR79949.1"/>
    <property type="molecule type" value="Genomic_DNA"/>
</dbReference>
<evidence type="ECO:0000313" key="3">
    <source>
        <dbReference type="Proteomes" id="UP000298663"/>
    </source>
</evidence>